<dbReference type="PANTHER" id="PTHR42847">
    <property type="entry name" value="ALKANESULFONATE MONOOXYGENASE"/>
    <property type="match status" value="1"/>
</dbReference>
<dbReference type="Gene3D" id="3.20.20.30">
    <property type="entry name" value="Luciferase-like domain"/>
    <property type="match status" value="1"/>
</dbReference>
<dbReference type="Pfam" id="PF00296">
    <property type="entry name" value="Bac_luciferase"/>
    <property type="match status" value="1"/>
</dbReference>
<dbReference type="NCBIfam" id="TIGR03619">
    <property type="entry name" value="F420_Rv2161c"/>
    <property type="match status" value="1"/>
</dbReference>
<dbReference type="RefSeq" id="WP_013416268.1">
    <property type="nucleotide sequence ID" value="NC_014659.1"/>
</dbReference>
<accession>A0A3S5Y7Z3</accession>
<dbReference type="InterPro" id="IPR036661">
    <property type="entry name" value="Luciferase-like_sf"/>
</dbReference>
<evidence type="ECO:0000313" key="7">
    <source>
        <dbReference type="Proteomes" id="UP000006892"/>
    </source>
</evidence>
<feature type="domain" description="Luciferase-like" evidence="5">
    <location>
        <begin position="9"/>
        <end position="229"/>
    </location>
</feature>
<evidence type="ECO:0000256" key="4">
    <source>
        <dbReference type="ARBA" id="ARBA00023033"/>
    </source>
</evidence>
<dbReference type="GeneID" id="57578317"/>
<keyword evidence="3" id="KW-0560">Oxidoreductase</keyword>
<dbReference type="InterPro" id="IPR050172">
    <property type="entry name" value="SsuD_RutA_monooxygenase"/>
</dbReference>
<keyword evidence="2" id="KW-0288">FMN</keyword>
<evidence type="ECO:0000256" key="2">
    <source>
        <dbReference type="ARBA" id="ARBA00022643"/>
    </source>
</evidence>
<dbReference type="EMBL" id="FN563149">
    <property type="protein sequence ID" value="CBH48681.1"/>
    <property type="molecule type" value="Genomic_DNA"/>
</dbReference>
<evidence type="ECO:0000313" key="6">
    <source>
        <dbReference type="EMBL" id="CBH48681.1"/>
    </source>
</evidence>
<protein>
    <submittedName>
        <fullName evidence="6">FMN-dependent monooxygenase</fullName>
    </submittedName>
</protein>
<dbReference type="GO" id="GO:0046306">
    <property type="term" value="P:alkanesulfonate catabolic process"/>
    <property type="evidence" value="ECO:0007669"/>
    <property type="project" value="TreeGrafter"/>
</dbReference>
<dbReference type="InterPro" id="IPR011251">
    <property type="entry name" value="Luciferase-like_dom"/>
</dbReference>
<keyword evidence="4 6" id="KW-0503">Monooxygenase</keyword>
<dbReference type="Proteomes" id="UP001154400">
    <property type="component" value="Chromosome"/>
</dbReference>
<evidence type="ECO:0000259" key="5">
    <source>
        <dbReference type="Pfam" id="PF00296"/>
    </source>
</evidence>
<sequence length="290" mass="31655">MKVGISSPIVALAGNRPEWEAAAGTAELVRVAQAADRLGFEFMTCGDHVAVPPGLPRGERFYDPLATFSFLAGQTHRLRFLPYVLVLPFYHPLEIAKRYGTLDHLSGGRLILAFGVGNLKEEFDMLGVPFEDRGPRADDALRALRAALSGRVVSYEGPYHSFLDMVVDPHAAQARVPMWIGGHSERALRRAVTLADGWAPAPQAFRGPSPELMREMLDRHELPDDFDVVFSPNQRLDPVDAPGQVADVIATAEKAGATQINLTVRHDSLGHYLEQLAAFAEIAGLDIRSG</sequence>
<keyword evidence="1" id="KW-0285">Flavoprotein</keyword>
<organism evidence="6">
    <name type="scientific">Rhodococcus hoagii (strain 103S)</name>
    <name type="common">Rhodococcus equi</name>
    <dbReference type="NCBI Taxonomy" id="685727"/>
    <lineage>
        <taxon>Bacteria</taxon>
        <taxon>Bacillati</taxon>
        <taxon>Actinomycetota</taxon>
        <taxon>Actinomycetes</taxon>
        <taxon>Mycobacteriales</taxon>
        <taxon>Nocardiaceae</taxon>
        <taxon>Prescottella</taxon>
    </lineage>
</organism>
<dbReference type="InterPro" id="IPR019921">
    <property type="entry name" value="Lucif-like_OxRdtase_Rv2161c"/>
</dbReference>
<name>A0A3S5Y7Z3_RHOH1</name>
<evidence type="ECO:0000256" key="3">
    <source>
        <dbReference type="ARBA" id="ARBA00023002"/>
    </source>
</evidence>
<evidence type="ECO:0000256" key="1">
    <source>
        <dbReference type="ARBA" id="ARBA00022630"/>
    </source>
</evidence>
<proteinExistence type="predicted"/>
<gene>
    <name evidence="6" type="ordered locus">REQ_26560</name>
</gene>
<dbReference type="SUPFAM" id="SSF51679">
    <property type="entry name" value="Bacterial luciferase-like"/>
    <property type="match status" value="1"/>
</dbReference>
<dbReference type="GO" id="GO:0008726">
    <property type="term" value="F:alkanesulfonate monooxygenase activity"/>
    <property type="evidence" value="ECO:0007669"/>
    <property type="project" value="TreeGrafter"/>
</dbReference>
<dbReference type="PANTHER" id="PTHR42847:SF4">
    <property type="entry name" value="ALKANESULFONATE MONOOXYGENASE-RELATED"/>
    <property type="match status" value="1"/>
</dbReference>
<dbReference type="KEGG" id="req:REQ_26560"/>
<reference evidence="6" key="1">
    <citation type="journal article" date="2010" name="PLoS Genet.">
        <title>The genome of a pathogenic rhodococcus: cooptive virulence underpinned by key gene acquisitions.</title>
        <authorList>
            <person name="Letek M."/>
            <person name="Gonzalez P."/>
            <person name="Macarthur I."/>
            <person name="Rodriguez H."/>
            <person name="Freeman T.C."/>
            <person name="Valero-Rello A."/>
            <person name="Blanco M."/>
            <person name="Buckley T."/>
            <person name="Cherevach I."/>
            <person name="Fahey R."/>
            <person name="Hapeshi A."/>
            <person name="Holdstock J."/>
            <person name="Leadon D."/>
            <person name="Navas J."/>
            <person name="Ocampo A."/>
            <person name="Quail M.A."/>
            <person name="Sanders M."/>
            <person name="Scortti M.M."/>
            <person name="Prescott J.F."/>
            <person name="Fogarty U."/>
            <person name="Meijer W.G."/>
            <person name="Parkhill J."/>
            <person name="Bentley S.D."/>
            <person name="Vazquez-Boland J.A."/>
        </authorList>
    </citation>
    <scope>NUCLEOTIDE SEQUENCE [LARGE SCALE GENOMIC DNA]</scope>
    <source>
        <strain evidence="6 7">103S</strain>
    </source>
</reference>
<dbReference type="AlphaFoldDB" id="A0A3S5Y7Z3"/>